<feature type="region of interest" description="Disordered" evidence="1">
    <location>
        <begin position="129"/>
        <end position="174"/>
    </location>
</feature>
<dbReference type="InterPro" id="IPR001667">
    <property type="entry name" value="DDH_dom"/>
</dbReference>
<dbReference type="InterPro" id="IPR003156">
    <property type="entry name" value="DHHA1_dom"/>
</dbReference>
<dbReference type="AlphaFoldDB" id="A0ABD5R5B3"/>
<dbReference type="SUPFAM" id="SSF64182">
    <property type="entry name" value="DHH phosphoesterases"/>
    <property type="match status" value="1"/>
</dbReference>
<dbReference type="Gene3D" id="3.40.50.720">
    <property type="entry name" value="NAD(P)-binding Rossmann-like Domain"/>
    <property type="match status" value="1"/>
</dbReference>
<dbReference type="Pfam" id="PF01368">
    <property type="entry name" value="DHH"/>
    <property type="match status" value="1"/>
</dbReference>
<dbReference type="Pfam" id="PF02254">
    <property type="entry name" value="TrkA_N"/>
    <property type="match status" value="1"/>
</dbReference>
<evidence type="ECO:0000313" key="5">
    <source>
        <dbReference type="EMBL" id="MFC5279821.1"/>
    </source>
</evidence>
<feature type="domain" description="DDH" evidence="2">
    <location>
        <begin position="189"/>
        <end position="330"/>
    </location>
</feature>
<protein>
    <submittedName>
        <fullName evidence="5">DHH family phosphoesterase</fullName>
    </submittedName>
</protein>
<evidence type="ECO:0000313" key="6">
    <source>
        <dbReference type="Proteomes" id="UP001596118"/>
    </source>
</evidence>
<reference evidence="5 6" key="1">
    <citation type="journal article" date="2019" name="Int. J. Syst. Evol. Microbiol.">
        <title>The Global Catalogue of Microorganisms (GCM) 10K type strain sequencing project: providing services to taxonomists for standard genome sequencing and annotation.</title>
        <authorList>
            <consortium name="The Broad Institute Genomics Platform"/>
            <consortium name="The Broad Institute Genome Sequencing Center for Infectious Disease"/>
            <person name="Wu L."/>
            <person name="Ma J."/>
        </authorList>
    </citation>
    <scope>NUCLEOTIDE SEQUENCE [LARGE SCALE GENOMIC DNA]</scope>
    <source>
        <strain evidence="5 6">CGMCC 1.12124</strain>
    </source>
</reference>
<accession>A0ABD5R5B3</accession>
<dbReference type="InterPro" id="IPR051319">
    <property type="entry name" value="Oligoribo/pAp-PDE_c-di-AMP_PDE"/>
</dbReference>
<dbReference type="EMBL" id="JBHSKY010000016">
    <property type="protein sequence ID" value="MFC5279821.1"/>
    <property type="molecule type" value="Genomic_DNA"/>
</dbReference>
<name>A0ABD5R5B3_9EURY</name>
<dbReference type="PANTHER" id="PTHR47618:SF1">
    <property type="entry name" value="BIFUNCTIONAL OLIGORIBONUCLEASE AND PAP PHOSPHATASE NRNA"/>
    <property type="match status" value="1"/>
</dbReference>
<feature type="domain" description="RCK N-terminal" evidence="3">
    <location>
        <begin position="6"/>
        <end position="115"/>
    </location>
</feature>
<dbReference type="Pfam" id="PF02272">
    <property type="entry name" value="DHHA1"/>
    <property type="match status" value="1"/>
</dbReference>
<dbReference type="Gene3D" id="3.10.310.30">
    <property type="match status" value="1"/>
</dbReference>
<dbReference type="RefSeq" id="WP_256412465.1">
    <property type="nucleotide sequence ID" value="NZ_JANHDM010000010.1"/>
</dbReference>
<evidence type="ECO:0000259" key="3">
    <source>
        <dbReference type="Pfam" id="PF02254"/>
    </source>
</evidence>
<dbReference type="InterPro" id="IPR003148">
    <property type="entry name" value="RCK_N"/>
</dbReference>
<dbReference type="Proteomes" id="UP001596118">
    <property type="component" value="Unassembled WGS sequence"/>
</dbReference>
<gene>
    <name evidence="5" type="ORF">ACFPM1_13785</name>
</gene>
<dbReference type="SUPFAM" id="SSF51735">
    <property type="entry name" value="NAD(P)-binding Rossmann-fold domains"/>
    <property type="match status" value="1"/>
</dbReference>
<evidence type="ECO:0000259" key="2">
    <source>
        <dbReference type="Pfam" id="PF01368"/>
    </source>
</evidence>
<keyword evidence="6" id="KW-1185">Reference proteome</keyword>
<dbReference type="InterPro" id="IPR038763">
    <property type="entry name" value="DHH_sf"/>
</dbReference>
<evidence type="ECO:0000259" key="4">
    <source>
        <dbReference type="Pfam" id="PF02272"/>
    </source>
</evidence>
<proteinExistence type="predicted"/>
<dbReference type="PANTHER" id="PTHR47618">
    <property type="entry name" value="BIFUNCTIONAL OLIGORIBONUCLEASE AND PAP PHOSPHATASE NRNA"/>
    <property type="match status" value="1"/>
</dbReference>
<evidence type="ECO:0000256" key="1">
    <source>
        <dbReference type="SAM" id="MobiDB-lite"/>
    </source>
</evidence>
<organism evidence="5 6">
    <name type="scientific">Halorubrum rubrum</name>
    <dbReference type="NCBI Taxonomy" id="1126240"/>
    <lineage>
        <taxon>Archaea</taxon>
        <taxon>Methanobacteriati</taxon>
        <taxon>Methanobacteriota</taxon>
        <taxon>Stenosarchaea group</taxon>
        <taxon>Halobacteria</taxon>
        <taxon>Halobacteriales</taxon>
        <taxon>Haloferacaceae</taxon>
        <taxon>Halorubrum</taxon>
    </lineage>
</organism>
<dbReference type="InterPro" id="IPR036291">
    <property type="entry name" value="NAD(P)-bd_dom_sf"/>
</dbReference>
<sequence>MVRRLLLGCSAVGGALVDAVAEGSEEFLAVTDDAGWASTLRDRNVATVEADPTDPSAYPERAAVVLVAGDDPTRNVAAASAARERYPDAMIVAHVGTAPTAAQVDALESVADRVVDPVEAVATRIRDAVGLDEPASDSGSVPESVDDAATEGSSEPTERPPGSTRWPLDSTERPPRLIRTIRGLDGPLLVVAHDNPDPDAIASAVGLARIAEAVGVPAEPCYGGEIAHQENRAMVNLLDLSLSTVDGTDLEAYDGIALVDHSRAGINDSLPEGTSVDVVIDHHPPRGPVEGSFVDVRPDAGATSTLIAEYLSRLGIEPDRALATALLYGIRIDTRDFTREVSIPDFEAAASLTPHVDESTLDRVESPSVSAETLRVLATAIDRRDVRGSSVASCVGEITDRDALAQAADRLLDLEGIAVTFVYGYMDGVIYGSARTRGTDLDVGELLRDALAQAGSAGGHANMAGAQVPLGILEAVAEDESLADVVEEFVAERFFEALSSPPTPPAGTPQSAVDAEFPD</sequence>
<feature type="region of interest" description="Disordered" evidence="1">
    <location>
        <begin position="497"/>
        <end position="519"/>
    </location>
</feature>
<comment type="caution">
    <text evidence="5">The sequence shown here is derived from an EMBL/GenBank/DDBJ whole genome shotgun (WGS) entry which is preliminary data.</text>
</comment>
<dbReference type="Gene3D" id="3.90.1640.10">
    <property type="entry name" value="inorganic pyrophosphatase (n-terminal core)"/>
    <property type="match status" value="1"/>
</dbReference>
<feature type="domain" description="DHHA1" evidence="4">
    <location>
        <begin position="392"/>
        <end position="488"/>
    </location>
</feature>